<dbReference type="GeneID" id="65073094"/>
<evidence type="ECO:0000313" key="2">
    <source>
        <dbReference type="Proteomes" id="UP000297022"/>
    </source>
</evidence>
<organism evidence="1 2">
    <name type="scientific">Streptomyces phage Forthebois</name>
    <dbReference type="NCBI Taxonomy" id="2562185"/>
    <lineage>
        <taxon>Viruses</taxon>
        <taxon>Varidnaviria</taxon>
        <taxon>Bamfordvirae</taxon>
        <taxon>Preplasmiviricota</taxon>
        <taxon>Prepoliviricotina</taxon>
        <taxon>Tectiliviricetes</taxon>
        <taxon>Kalamavirales</taxon>
        <taxon>Tectiviridae</taxon>
        <taxon>Deltatectivirus</taxon>
        <taxon>Deltatectivirus forthebois</taxon>
    </lineage>
</organism>
<dbReference type="EMBL" id="MK620900">
    <property type="protein sequence ID" value="QBZ72869.1"/>
    <property type="molecule type" value="Genomic_DNA"/>
</dbReference>
<proteinExistence type="predicted"/>
<dbReference type="Proteomes" id="UP000297022">
    <property type="component" value="Segment"/>
</dbReference>
<evidence type="ECO:0000313" key="1">
    <source>
        <dbReference type="EMBL" id="QBZ72869.1"/>
    </source>
</evidence>
<accession>A0A4D6E2I4</accession>
<reference evidence="1 2" key="1">
    <citation type="submission" date="2019-03" db="EMBL/GenBank/DDBJ databases">
        <authorList>
            <person name="Kuo N.K."/>
            <person name="Parsa S."/>
            <person name="Addai K."/>
            <person name="Agarwal S."/>
            <person name="Ahmad I.M."/>
            <person name="Alumyar Y.S."/>
            <person name="An J."/>
            <person name="Antar T.E."/>
            <person name="Antony V."/>
            <person name="Arvin L.E."/>
            <person name="Atanasoff K.E."/>
            <person name="Ati R."/>
            <person name="Batista A."/>
            <person name="Bembuh M.L."/>
            <person name="Bhardvaj T.B."/>
            <person name="Brown C.J."/>
            <person name="Butt S.T."/>
            <person name="Cahn D."/>
            <person name="Canales I.-I."/>
            <person name="Carr K."/>
            <person name="Chen K.Z."/>
            <person name="Chen M."/>
            <person name="Chigurupati S."/>
            <person name="Chou C."/>
            <person name="Chung C.S."/>
            <person name="Cole S.T."/>
            <person name="Colson C.L."/>
            <person name="Dent D.M."/>
            <person name="Djiogo E.M."/>
            <person name="Domrachev B.M."/>
            <person name="Dwivedi J."/>
            <person name="Ehsani C."/>
            <person name="Essien U.A."/>
            <person name="Fakhar A."/>
            <person name="Flood S.H."/>
            <person name="Furletti G."/>
            <person name="Gebreegziabher M."/>
            <person name="Goralski S.M."/>
            <person name="Gruver-Williams A."/>
            <person name="Guldan M.L."/>
            <person name="Gurung S."/>
            <person name="Heo K."/>
            <person name="John R.A."/>
            <person name="Kabir L."/>
            <person name="Kaira H."/>
            <person name="Kane M.S."/>
            <person name="Karanja M."/>
            <person name="Karley A.N."/>
            <person name="Khan A.M."/>
            <person name="Khan A."/>
            <person name="Kharel S."/>
            <person name="Kidane M."/>
            <person name="Konanur P."/>
            <person name="Lahijan N."/>
            <person name="Lamm D.N."/>
            <person name="Lance S.V."/>
            <person name="Le C."/>
            <person name="Lee C.H."/>
            <person name="Leka D."/>
            <person name="Li C."/>
            <person name="Lim S.Y."/>
            <person name="Lo J."/>
            <person name="Ludwig S."/>
            <person name="Mahaney V.M."/>
            <person name="Mangukiya A."/>
            <person name="Mani D."/>
            <person name="Mariano P."/>
            <person name="Markward M.L."/>
            <person name="Mbaekwe U."/>
            <person name="McGowan H."/>
            <person name="McNamara A."/>
            <person name="Mebrahtu S."/>
            <person name="Mohamed A."/>
            <person name="Mohamed M.E."/>
            <person name="Muntaka F."/>
            <person name="Naqvi T."/>
            <person name="Nengel A.M."/>
            <person name="Neupane S."/>
            <person name="Nguyen J."/>
            <person name="Nguyen J."/>
            <person name="Nwoji I.C."/>
            <person name="Okusolubo T.A."/>
            <person name="Paek J."/>
            <person name="Pandithakoralag H."/>
            <person name="Perry C."/>
            <person name="Petrie C.R."/>
            <person name="Poteshman G.A."/>
            <person name="Quiros D."/>
            <person name="Rana S."/>
            <person name="Reister J."/>
            <person name="Reyes E."/>
            <person name="Riaz H.S."/>
            <person name="Roach T.L."/>
            <person name="Saikali A."/>
            <person name="Scalsky R."/>
            <person name="Schultz J.A."/>
            <person name="Scott C.F."/>
            <person name="Sekira M.D."/>
            <person name="Shee C.S."/>
            <person name="Shultz P."/>
            <person name="Siarez J.A."/>
            <person name="Singh S."/>
            <person name="Smith F.R."/>
            <person name="Smith S.A."/>
            <person name="Sobers S."/>
            <person name="Sobowale A.O."/>
            <person name="Somoza K.A."/>
            <person name="Song M."/>
            <person name="Spruill R.A."/>
            <person name="Subedi A."/>
            <person name="Taj A.B."/>
            <person name="Thomas J."/>
            <person name="Todd J.C."/>
            <person name="Tran T."/>
            <person name="Varghese J."/>
            <person name="Vartanian E."/>
            <person name="Vega A."/>
            <person name="Vong A."/>
            <person name="Walter A.J."/>
            <person name="Wessel M.E."/>
            <person name="Azam A.M."/>
            <person name="Blocker D."/>
            <person name="Naeem N.-U.-A."/>
            <person name="Patel R."/>
            <person name="Shakarov P."/>
            <person name="Xie C.L."/>
            <person name="Zolnerowich N."/>
            <person name="Correa-Mendez M."/>
            <person name="Fabian M."/>
            <person name="Fishbein J."/>
            <person name="Harkles L."/>
            <person name="Reger N."/>
            <person name="Saleh S."/>
            <person name="deCarvalho T."/>
            <person name="Erill I."/>
            <person name="Caruso S.M."/>
            <person name="Garlena R.A."/>
            <person name="Russell D.A."/>
            <person name="Pope W.H."/>
            <person name="Jacobs-Sera D."/>
            <person name="Hatfull G.F."/>
        </authorList>
    </citation>
    <scope>NUCLEOTIDE SEQUENCE [LARGE SCALE GENOMIC DNA]</scope>
</reference>
<dbReference type="RefSeq" id="YP_010084060.1">
    <property type="nucleotide sequence ID" value="NC_055059.1"/>
</dbReference>
<gene>
    <name evidence="1" type="primary">37</name>
    <name evidence="1" type="ORF">SEA_FORTHEBOIS_37</name>
</gene>
<name>A0A4D6E2I4_9VIRU</name>
<protein>
    <submittedName>
        <fullName evidence="1">Uncharacterized protein</fullName>
    </submittedName>
</protein>
<sequence>MRSDDVSILQQLITAANGWRNTALTVGVEIMMMTTQIHDQTVILEWDETNSIWNIRTA</sequence>
<dbReference type="KEGG" id="vg:65073094"/>
<keyword evidence="2" id="KW-1185">Reference proteome</keyword>